<feature type="domain" description="Peptidase M20 dimerisation" evidence="9">
    <location>
        <begin position="217"/>
        <end position="316"/>
    </location>
</feature>
<dbReference type="GO" id="GO:0016813">
    <property type="term" value="F:hydrolase activity, acting on carbon-nitrogen (but not peptide) bonds, in linear amidines"/>
    <property type="evidence" value="ECO:0007669"/>
    <property type="project" value="InterPro"/>
</dbReference>
<sequence>MPPSDRTELGRRCQRLIGALAAVTDDPHGVTRLYLSPAHKRATGLVADWMRTAGLTASIDALGTVRGHLDAASGPGAKRLLIGSHIDTVVNAGRYDGVLGVVAGILAVDELRRRRVALPFAIDVLAFGDEEGVRFPTTLASSSAIAGRLPPGALDLCDARKVSLREALVGFGLDPAQISAAAYDPAEVLGYLEVHIEQGPVLEHERLPLGIVTSIAGQTRLKATVLGEAGHAGTAPMNLRRDALAAAAEIMVMIETIGRAGAADSLVATVGQLSVSPGAVNVVPARVDFTLDVRAASDPPRLAALAEIRARSREIADRRHVGFVMEAYHESPTTPCSPRLAAAFAAGVERLGLTPRRLTSGAGHDGHAVHHLTEVGMLFVRCRGGISHNPMEYAEPEDMALAVEALIGAIEALAASIPAA</sequence>
<gene>
    <name evidence="10" type="ORF">I5731_01935</name>
</gene>
<evidence type="ECO:0000256" key="8">
    <source>
        <dbReference type="PIRSR" id="PIRSR001235-2"/>
    </source>
</evidence>
<comment type="subunit">
    <text evidence="3">Homodimer.</text>
</comment>
<feature type="binding site" evidence="8">
    <location>
        <position position="220"/>
    </location>
    <ligand>
        <name>allantoate</name>
        <dbReference type="ChEBI" id="CHEBI:17536"/>
    </ligand>
</feature>
<protein>
    <submittedName>
        <fullName evidence="10">Allantoate amidohydrolase</fullName>
    </submittedName>
</protein>
<evidence type="ECO:0000256" key="3">
    <source>
        <dbReference type="ARBA" id="ARBA00011738"/>
    </source>
</evidence>
<dbReference type="PANTHER" id="PTHR32494:SF19">
    <property type="entry name" value="ALLANTOATE DEIMINASE-RELATED"/>
    <property type="match status" value="1"/>
</dbReference>
<dbReference type="NCBIfam" id="NF006775">
    <property type="entry name" value="PRK09290.2-5"/>
    <property type="match status" value="1"/>
</dbReference>
<organism evidence="10 11">
    <name type="scientific">Methylobrevis albus</name>
    <dbReference type="NCBI Taxonomy" id="2793297"/>
    <lineage>
        <taxon>Bacteria</taxon>
        <taxon>Pseudomonadati</taxon>
        <taxon>Pseudomonadota</taxon>
        <taxon>Alphaproteobacteria</taxon>
        <taxon>Hyphomicrobiales</taxon>
        <taxon>Pleomorphomonadaceae</taxon>
        <taxon>Methylobrevis</taxon>
    </lineage>
</organism>
<evidence type="ECO:0000256" key="4">
    <source>
        <dbReference type="ARBA" id="ARBA00022723"/>
    </source>
</evidence>
<keyword evidence="11" id="KW-1185">Reference proteome</keyword>
<accession>A0A931MX61</accession>
<dbReference type="Proteomes" id="UP000631694">
    <property type="component" value="Unassembled WGS sequence"/>
</dbReference>
<dbReference type="InterPro" id="IPR011650">
    <property type="entry name" value="Peptidase_M20_dimer"/>
</dbReference>
<dbReference type="InterPro" id="IPR002933">
    <property type="entry name" value="Peptidase_M20"/>
</dbReference>
<feature type="binding site" evidence="7">
    <location>
        <position position="96"/>
    </location>
    <ligand>
        <name>Zn(2+)</name>
        <dbReference type="ChEBI" id="CHEBI:29105"/>
        <label>2</label>
    </ligand>
</feature>
<feature type="binding site" evidence="7">
    <location>
        <position position="195"/>
    </location>
    <ligand>
        <name>Zn(2+)</name>
        <dbReference type="ChEBI" id="CHEBI:29105"/>
        <label>1</label>
    </ligand>
</feature>
<dbReference type="PANTHER" id="PTHR32494">
    <property type="entry name" value="ALLANTOATE DEIMINASE-RELATED"/>
    <property type="match status" value="1"/>
</dbReference>
<keyword evidence="5" id="KW-0378">Hydrolase</keyword>
<evidence type="ECO:0000256" key="7">
    <source>
        <dbReference type="PIRSR" id="PIRSR001235-1"/>
    </source>
</evidence>
<dbReference type="PIRSF" id="PIRSF001235">
    <property type="entry name" value="Amidase_carbamoylase"/>
    <property type="match status" value="1"/>
</dbReference>
<dbReference type="CDD" id="cd03884">
    <property type="entry name" value="M20_bAS"/>
    <property type="match status" value="1"/>
</dbReference>
<comment type="caution">
    <text evidence="10">The sequence shown here is derived from an EMBL/GenBank/DDBJ whole genome shotgun (WGS) entry which is preliminary data.</text>
</comment>
<keyword evidence="7" id="KW-0862">Zinc</keyword>
<comment type="cofactor">
    <cofactor evidence="1">
        <name>Mn(2+)</name>
        <dbReference type="ChEBI" id="CHEBI:29035"/>
    </cofactor>
</comment>
<evidence type="ECO:0000256" key="5">
    <source>
        <dbReference type="ARBA" id="ARBA00022801"/>
    </source>
</evidence>
<dbReference type="EMBL" id="JADZLT010000039">
    <property type="protein sequence ID" value="MBH0236572.1"/>
    <property type="molecule type" value="Genomic_DNA"/>
</dbReference>
<evidence type="ECO:0000313" key="11">
    <source>
        <dbReference type="Proteomes" id="UP000631694"/>
    </source>
</evidence>
<evidence type="ECO:0000256" key="6">
    <source>
        <dbReference type="ARBA" id="ARBA00023211"/>
    </source>
</evidence>
<dbReference type="Gene3D" id="3.40.630.10">
    <property type="entry name" value="Zn peptidases"/>
    <property type="match status" value="1"/>
</dbReference>
<comment type="cofactor">
    <cofactor evidence="7">
        <name>Zn(2+)</name>
        <dbReference type="ChEBI" id="CHEBI:29105"/>
    </cofactor>
    <text evidence="7">Binds 2 Zn(2+) ions per subunit.</text>
</comment>
<dbReference type="Pfam" id="PF07687">
    <property type="entry name" value="M20_dimer"/>
    <property type="match status" value="1"/>
</dbReference>
<dbReference type="SUPFAM" id="SSF55031">
    <property type="entry name" value="Bacterial exopeptidase dimerisation domain"/>
    <property type="match status" value="1"/>
</dbReference>
<evidence type="ECO:0000313" key="10">
    <source>
        <dbReference type="EMBL" id="MBH0236572.1"/>
    </source>
</evidence>
<feature type="binding site" evidence="7">
    <location>
        <position position="85"/>
    </location>
    <ligand>
        <name>Zn(2+)</name>
        <dbReference type="ChEBI" id="CHEBI:29105"/>
        <label>1</label>
    </ligand>
</feature>
<name>A0A931MX61_9HYPH</name>
<dbReference type="AlphaFoldDB" id="A0A931MX61"/>
<proteinExistence type="inferred from homology"/>
<dbReference type="Pfam" id="PF01546">
    <property type="entry name" value="Peptidase_M20"/>
    <property type="match status" value="1"/>
</dbReference>
<evidence type="ECO:0000256" key="1">
    <source>
        <dbReference type="ARBA" id="ARBA00001936"/>
    </source>
</evidence>
<evidence type="ECO:0000259" key="9">
    <source>
        <dbReference type="Pfam" id="PF07687"/>
    </source>
</evidence>
<dbReference type="NCBIfam" id="TIGR01879">
    <property type="entry name" value="hydantase"/>
    <property type="match status" value="1"/>
</dbReference>
<keyword evidence="6" id="KW-0464">Manganese</keyword>
<dbReference type="InterPro" id="IPR010158">
    <property type="entry name" value="Amidase_Cbmase"/>
</dbReference>
<reference evidence="10" key="1">
    <citation type="submission" date="2020-12" db="EMBL/GenBank/DDBJ databases">
        <title>Methylobrevis albus sp. nov., isolated from fresh water lack sediment.</title>
        <authorList>
            <person name="Zou Q."/>
        </authorList>
    </citation>
    <scope>NUCLEOTIDE SEQUENCE</scope>
    <source>
        <strain evidence="10">L22</strain>
    </source>
</reference>
<dbReference type="Gene3D" id="3.30.70.360">
    <property type="match status" value="1"/>
</dbReference>
<feature type="binding site" evidence="7">
    <location>
        <position position="96"/>
    </location>
    <ligand>
        <name>Zn(2+)</name>
        <dbReference type="ChEBI" id="CHEBI:29105"/>
        <label>1</label>
    </ligand>
</feature>
<feature type="binding site" evidence="7">
    <location>
        <position position="131"/>
    </location>
    <ligand>
        <name>Zn(2+)</name>
        <dbReference type="ChEBI" id="CHEBI:29105"/>
        <label>2</label>
    </ligand>
</feature>
<dbReference type="InterPro" id="IPR036264">
    <property type="entry name" value="Bact_exopeptidase_dim_dom"/>
</dbReference>
<comment type="similarity">
    <text evidence="2">Belongs to the peptidase M20 family.</text>
</comment>
<feature type="binding site" evidence="8">
    <location>
        <position position="281"/>
    </location>
    <ligand>
        <name>allantoate</name>
        <dbReference type="ChEBI" id="CHEBI:17536"/>
    </ligand>
</feature>
<keyword evidence="4 7" id="KW-0479">Metal-binding</keyword>
<feature type="binding site" evidence="7">
    <location>
        <position position="388"/>
    </location>
    <ligand>
        <name>Zn(2+)</name>
        <dbReference type="ChEBI" id="CHEBI:29105"/>
        <label>2</label>
    </ligand>
</feature>
<evidence type="ECO:0000256" key="2">
    <source>
        <dbReference type="ARBA" id="ARBA00006153"/>
    </source>
</evidence>
<feature type="binding site" evidence="8">
    <location>
        <position position="294"/>
    </location>
    <ligand>
        <name>allantoate</name>
        <dbReference type="ChEBI" id="CHEBI:17536"/>
    </ligand>
</feature>
<dbReference type="SUPFAM" id="SSF53187">
    <property type="entry name" value="Zn-dependent exopeptidases"/>
    <property type="match status" value="1"/>
</dbReference>
<dbReference type="GO" id="GO:0046872">
    <property type="term" value="F:metal ion binding"/>
    <property type="evidence" value="ECO:0007669"/>
    <property type="project" value="UniProtKB-KW"/>
</dbReference>